<organism evidence="2 3">
    <name type="scientific">Luteolibacter yonseiensis</name>
    <dbReference type="NCBI Taxonomy" id="1144680"/>
    <lineage>
        <taxon>Bacteria</taxon>
        <taxon>Pseudomonadati</taxon>
        <taxon>Verrucomicrobiota</taxon>
        <taxon>Verrucomicrobiia</taxon>
        <taxon>Verrucomicrobiales</taxon>
        <taxon>Verrucomicrobiaceae</taxon>
        <taxon>Luteolibacter</taxon>
    </lineage>
</organism>
<gene>
    <name evidence="2" type="ORF">JIN84_12185</name>
</gene>
<name>A0A934R527_9BACT</name>
<evidence type="ECO:0000313" key="3">
    <source>
        <dbReference type="Proteomes" id="UP000600139"/>
    </source>
</evidence>
<dbReference type="AlphaFoldDB" id="A0A934R527"/>
<comment type="caution">
    <text evidence="2">The sequence shown here is derived from an EMBL/GenBank/DDBJ whole genome shotgun (WGS) entry which is preliminary data.</text>
</comment>
<dbReference type="RefSeq" id="WP_200351314.1">
    <property type="nucleotide sequence ID" value="NZ_BAABHZ010000006.1"/>
</dbReference>
<evidence type="ECO:0000313" key="2">
    <source>
        <dbReference type="EMBL" id="MBK1816376.1"/>
    </source>
</evidence>
<dbReference type="EMBL" id="JAENIK010000011">
    <property type="protein sequence ID" value="MBK1816376.1"/>
    <property type="molecule type" value="Genomic_DNA"/>
</dbReference>
<sequence length="63" mass="7093">MIESRLRLMSLVTKGRTPSKSFNAFLNDPQSIACPAAGDYRNCQPPTKGLPNRWKNRQGRSDD</sequence>
<feature type="compositionally biased region" description="Basic residues" evidence="1">
    <location>
        <begin position="54"/>
        <end position="63"/>
    </location>
</feature>
<dbReference type="Proteomes" id="UP000600139">
    <property type="component" value="Unassembled WGS sequence"/>
</dbReference>
<proteinExistence type="predicted"/>
<evidence type="ECO:0000256" key="1">
    <source>
        <dbReference type="SAM" id="MobiDB-lite"/>
    </source>
</evidence>
<reference evidence="2" key="1">
    <citation type="submission" date="2021-01" db="EMBL/GenBank/DDBJ databases">
        <title>Modified the classification status of verrucomicrobia.</title>
        <authorList>
            <person name="Feng X."/>
        </authorList>
    </citation>
    <scope>NUCLEOTIDE SEQUENCE</scope>
    <source>
        <strain evidence="2">JCM 18052</strain>
    </source>
</reference>
<accession>A0A934R527</accession>
<feature type="region of interest" description="Disordered" evidence="1">
    <location>
        <begin position="37"/>
        <end position="63"/>
    </location>
</feature>
<protein>
    <submittedName>
        <fullName evidence="2">Uncharacterized protein</fullName>
    </submittedName>
</protein>
<keyword evidence="3" id="KW-1185">Reference proteome</keyword>